<proteinExistence type="predicted"/>
<keyword evidence="8" id="KW-0902">Two-component regulatory system</keyword>
<evidence type="ECO:0000313" key="12">
    <source>
        <dbReference type="EMBL" id="ROZ63315.1"/>
    </source>
</evidence>
<name>A0A3N3ZTX2_9MICC</name>
<feature type="region of interest" description="Disordered" evidence="9">
    <location>
        <begin position="1"/>
        <end position="22"/>
    </location>
</feature>
<evidence type="ECO:0000256" key="3">
    <source>
        <dbReference type="ARBA" id="ARBA00022553"/>
    </source>
</evidence>
<dbReference type="Pfam" id="PF07730">
    <property type="entry name" value="HisKA_3"/>
    <property type="match status" value="1"/>
</dbReference>
<dbReference type="CDD" id="cd16917">
    <property type="entry name" value="HATPase_UhpB-NarQ-NarX-like"/>
    <property type="match status" value="1"/>
</dbReference>
<keyword evidence="4" id="KW-0808">Transferase</keyword>
<dbReference type="InterPro" id="IPR036890">
    <property type="entry name" value="HATPase_C_sf"/>
</dbReference>
<organism evidence="12 13">
    <name type="scientific">Kocuria soli</name>
    <dbReference type="NCBI Taxonomy" id="2485125"/>
    <lineage>
        <taxon>Bacteria</taxon>
        <taxon>Bacillati</taxon>
        <taxon>Actinomycetota</taxon>
        <taxon>Actinomycetes</taxon>
        <taxon>Micrococcales</taxon>
        <taxon>Micrococcaceae</taxon>
        <taxon>Kocuria</taxon>
    </lineage>
</organism>
<evidence type="ECO:0000256" key="2">
    <source>
        <dbReference type="ARBA" id="ARBA00012438"/>
    </source>
</evidence>
<evidence type="ECO:0000256" key="5">
    <source>
        <dbReference type="ARBA" id="ARBA00022741"/>
    </source>
</evidence>
<dbReference type="PANTHER" id="PTHR24421">
    <property type="entry name" value="NITRATE/NITRITE SENSOR PROTEIN NARX-RELATED"/>
    <property type="match status" value="1"/>
</dbReference>
<dbReference type="EC" id="2.7.13.3" evidence="2"/>
<dbReference type="EMBL" id="RKMF01000007">
    <property type="protein sequence ID" value="ROZ63315.1"/>
    <property type="molecule type" value="Genomic_DNA"/>
</dbReference>
<evidence type="ECO:0000313" key="13">
    <source>
        <dbReference type="Proteomes" id="UP000270616"/>
    </source>
</evidence>
<evidence type="ECO:0000259" key="11">
    <source>
        <dbReference type="Pfam" id="PF07730"/>
    </source>
</evidence>
<feature type="compositionally biased region" description="Basic and acidic residues" evidence="9">
    <location>
        <begin position="432"/>
        <end position="451"/>
    </location>
</feature>
<sequence>MTTDPADVESPGAEPSGSIDAHGAGASRSLDFPAAATYVVVVVLLWMTDWSMAKDLLLPGEHSPQLSLGLLLVGAATTAFRKRRPLVVLVVTGLSATLAMLLTGELGAAFLQFEAAFSAVLYGTPRLARNTTVLCVVLTIAGTLATTAVSREPELWFAAGVQLGVVLILPLLWAWEVRNHSEARRQAEIAAAAQRQLAVRERELAGARAALQVQEHGRRIAQDLHDGVAGHLSAIALQTAALRTEGMRTAPAATRDKTLESIRTASVDALTEMRTLIDVLREGMDQDLDHRGTWGSLAARLRASFPEARATEAEQAGLLLDHADPATAQAALRVAQESVTNVLKHASPGPVDLSLTHDDGALHLLCRSRTTTTQPREDDGLGLRSMRLRTEESGGTFTAGPVATDSCATTWTVEALWPATTTPPAQPLALPRRHETSVEVSIQHDEKAPRP</sequence>
<dbReference type="GO" id="GO:0000155">
    <property type="term" value="F:phosphorelay sensor kinase activity"/>
    <property type="evidence" value="ECO:0007669"/>
    <property type="project" value="InterPro"/>
</dbReference>
<keyword evidence="3" id="KW-0597">Phosphoprotein</keyword>
<evidence type="ECO:0000256" key="10">
    <source>
        <dbReference type="SAM" id="Phobius"/>
    </source>
</evidence>
<feature type="transmembrane region" description="Helical" evidence="10">
    <location>
        <begin position="131"/>
        <end position="149"/>
    </location>
</feature>
<reference evidence="12 13" key="1">
    <citation type="submission" date="2018-10" db="EMBL/GenBank/DDBJ databases">
        <title>Kocuria sp. M5W7-7, whole genome shotgun sequence.</title>
        <authorList>
            <person name="Tuo L."/>
        </authorList>
    </citation>
    <scope>NUCLEOTIDE SEQUENCE [LARGE SCALE GENOMIC DNA]</scope>
    <source>
        <strain evidence="12 13">M5W7-7</strain>
    </source>
</reference>
<feature type="transmembrane region" description="Helical" evidence="10">
    <location>
        <begin position="86"/>
        <end position="111"/>
    </location>
</feature>
<feature type="transmembrane region" description="Helical" evidence="10">
    <location>
        <begin position="32"/>
        <end position="52"/>
    </location>
</feature>
<dbReference type="RefSeq" id="WP_123825115.1">
    <property type="nucleotide sequence ID" value="NZ_RKMF01000007.1"/>
</dbReference>
<evidence type="ECO:0000256" key="4">
    <source>
        <dbReference type="ARBA" id="ARBA00022679"/>
    </source>
</evidence>
<evidence type="ECO:0000256" key="1">
    <source>
        <dbReference type="ARBA" id="ARBA00000085"/>
    </source>
</evidence>
<dbReference type="InterPro" id="IPR011712">
    <property type="entry name" value="Sig_transdc_His_kin_sub3_dim/P"/>
</dbReference>
<comment type="caution">
    <text evidence="12">The sequence shown here is derived from an EMBL/GenBank/DDBJ whole genome shotgun (WGS) entry which is preliminary data.</text>
</comment>
<evidence type="ECO:0000256" key="6">
    <source>
        <dbReference type="ARBA" id="ARBA00022777"/>
    </source>
</evidence>
<dbReference type="PANTHER" id="PTHR24421:SF10">
    <property type="entry name" value="NITRATE_NITRITE SENSOR PROTEIN NARQ"/>
    <property type="match status" value="1"/>
</dbReference>
<keyword evidence="6" id="KW-0418">Kinase</keyword>
<dbReference type="InterPro" id="IPR050482">
    <property type="entry name" value="Sensor_HK_TwoCompSys"/>
</dbReference>
<feature type="domain" description="Signal transduction histidine kinase subgroup 3 dimerisation and phosphoacceptor" evidence="11">
    <location>
        <begin position="218"/>
        <end position="283"/>
    </location>
</feature>
<evidence type="ECO:0000256" key="7">
    <source>
        <dbReference type="ARBA" id="ARBA00022840"/>
    </source>
</evidence>
<protein>
    <recommendedName>
        <fullName evidence="2">histidine kinase</fullName>
        <ecNumber evidence="2">2.7.13.3</ecNumber>
    </recommendedName>
</protein>
<dbReference type="GO" id="GO:0016020">
    <property type="term" value="C:membrane"/>
    <property type="evidence" value="ECO:0007669"/>
    <property type="project" value="InterPro"/>
</dbReference>
<keyword evidence="10" id="KW-0472">Membrane</keyword>
<keyword evidence="10" id="KW-1133">Transmembrane helix</keyword>
<gene>
    <name evidence="12" type="ORF">EDL96_07195</name>
</gene>
<evidence type="ECO:0000256" key="8">
    <source>
        <dbReference type="ARBA" id="ARBA00023012"/>
    </source>
</evidence>
<feature type="transmembrane region" description="Helical" evidence="10">
    <location>
        <begin position="155"/>
        <end position="175"/>
    </location>
</feature>
<evidence type="ECO:0000256" key="9">
    <source>
        <dbReference type="SAM" id="MobiDB-lite"/>
    </source>
</evidence>
<dbReference type="Gene3D" id="1.20.5.1930">
    <property type="match status" value="1"/>
</dbReference>
<comment type="catalytic activity">
    <reaction evidence="1">
        <text>ATP + protein L-histidine = ADP + protein N-phospho-L-histidine.</text>
        <dbReference type="EC" id="2.7.13.3"/>
    </reaction>
</comment>
<dbReference type="OrthoDB" id="227596at2"/>
<accession>A0A3N3ZTX2</accession>
<dbReference type="Proteomes" id="UP000270616">
    <property type="component" value="Unassembled WGS sequence"/>
</dbReference>
<keyword evidence="10" id="KW-0812">Transmembrane</keyword>
<dbReference type="Gene3D" id="3.30.565.10">
    <property type="entry name" value="Histidine kinase-like ATPase, C-terminal domain"/>
    <property type="match status" value="1"/>
</dbReference>
<keyword evidence="7" id="KW-0067">ATP-binding</keyword>
<keyword evidence="13" id="KW-1185">Reference proteome</keyword>
<keyword evidence="5" id="KW-0547">Nucleotide-binding</keyword>
<feature type="region of interest" description="Disordered" evidence="9">
    <location>
        <begin position="422"/>
        <end position="451"/>
    </location>
</feature>
<dbReference type="GO" id="GO:0046983">
    <property type="term" value="F:protein dimerization activity"/>
    <property type="evidence" value="ECO:0007669"/>
    <property type="project" value="InterPro"/>
</dbReference>
<dbReference type="GO" id="GO:0005524">
    <property type="term" value="F:ATP binding"/>
    <property type="evidence" value="ECO:0007669"/>
    <property type="project" value="UniProtKB-KW"/>
</dbReference>
<dbReference type="AlphaFoldDB" id="A0A3N3ZTX2"/>